<proteinExistence type="inferred from homology"/>
<dbReference type="InterPro" id="IPR006016">
    <property type="entry name" value="UspA"/>
</dbReference>
<sequence>MTAHAYGDPHLLASAAVVVGVDGSPGSETALRWAAAYAAGRGRGLHIVHGMDLVGINRVLGVYEVVVPRLVESARAHGKAVVLHAERLVRELEPGLRVTVHLSADDATRLLIERSATAYAVVLGATGENGTVSHLGSTLLAVTAHARCPVLVVRPDPDADNTVRETGPVVVGVDGSPVSEAAIGAAFVEAAERRTTLVAVHVWSDWVFGKFAGAKPLPALGDLDNVEEAILAERLAGWREKYPEVEVTRRIYFSDPATHLRTWSALAQLVVVGNRGRGGLMGMLLGSTTHSLVQHAHCPVMVVHPDR</sequence>
<organism evidence="5 6">
    <name type="scientific">Nocardia huaxiensis</name>
    <dbReference type="NCBI Taxonomy" id="2755382"/>
    <lineage>
        <taxon>Bacteria</taxon>
        <taxon>Bacillati</taxon>
        <taxon>Actinomycetota</taxon>
        <taxon>Actinomycetes</taxon>
        <taxon>Mycobacteriales</taxon>
        <taxon>Nocardiaceae</taxon>
        <taxon>Nocardia</taxon>
    </lineage>
</organism>
<dbReference type="RefSeq" id="WP_181579754.1">
    <property type="nucleotide sequence ID" value="NZ_CP059399.1"/>
</dbReference>
<evidence type="ECO:0000313" key="6">
    <source>
        <dbReference type="Proteomes" id="UP000515512"/>
    </source>
</evidence>
<dbReference type="AlphaFoldDB" id="A0A7D6Z785"/>
<reference evidence="5 6" key="1">
    <citation type="submission" date="2020-07" db="EMBL/GenBank/DDBJ databases">
        <authorList>
            <person name="Zhuang K."/>
            <person name="Ran Y."/>
        </authorList>
    </citation>
    <scope>NUCLEOTIDE SEQUENCE [LARGE SCALE GENOMIC DNA]</scope>
    <source>
        <strain evidence="5 6">WCH-YHL-001</strain>
    </source>
</reference>
<dbReference type="InterPro" id="IPR014729">
    <property type="entry name" value="Rossmann-like_a/b/a_fold"/>
</dbReference>
<keyword evidence="2" id="KW-0547">Nucleotide-binding</keyword>
<dbReference type="GO" id="GO:0005524">
    <property type="term" value="F:ATP binding"/>
    <property type="evidence" value="ECO:0007669"/>
    <property type="project" value="UniProtKB-KW"/>
</dbReference>
<evidence type="ECO:0000256" key="1">
    <source>
        <dbReference type="ARBA" id="ARBA00008791"/>
    </source>
</evidence>
<feature type="domain" description="UspA" evidence="4">
    <location>
        <begin position="17"/>
        <end position="154"/>
    </location>
</feature>
<protein>
    <submittedName>
        <fullName evidence="5">Universal stress protein</fullName>
    </submittedName>
</protein>
<feature type="domain" description="UspA" evidence="4">
    <location>
        <begin position="168"/>
        <end position="304"/>
    </location>
</feature>
<comment type="similarity">
    <text evidence="1">Belongs to the universal stress protein A family.</text>
</comment>
<dbReference type="EMBL" id="CP059399">
    <property type="protein sequence ID" value="QLY28548.1"/>
    <property type="molecule type" value="Genomic_DNA"/>
</dbReference>
<accession>A0A7D6Z785</accession>
<dbReference type="Proteomes" id="UP000515512">
    <property type="component" value="Chromosome"/>
</dbReference>
<keyword evidence="3" id="KW-0067">ATP-binding</keyword>
<dbReference type="PANTHER" id="PTHR46268">
    <property type="entry name" value="STRESS RESPONSE PROTEIN NHAX"/>
    <property type="match status" value="1"/>
</dbReference>
<keyword evidence="6" id="KW-1185">Reference proteome</keyword>
<evidence type="ECO:0000256" key="2">
    <source>
        <dbReference type="ARBA" id="ARBA00022741"/>
    </source>
</evidence>
<dbReference type="CDD" id="cd00293">
    <property type="entry name" value="USP-like"/>
    <property type="match status" value="1"/>
</dbReference>
<dbReference type="KEGG" id="nhu:H0264_24755"/>
<dbReference type="SUPFAM" id="SSF52402">
    <property type="entry name" value="Adenine nucleotide alpha hydrolases-like"/>
    <property type="match status" value="2"/>
</dbReference>
<gene>
    <name evidence="5" type="ORF">H0264_24755</name>
</gene>
<dbReference type="InterPro" id="IPR006015">
    <property type="entry name" value="Universal_stress_UspA"/>
</dbReference>
<dbReference type="Pfam" id="PF00582">
    <property type="entry name" value="Usp"/>
    <property type="match status" value="2"/>
</dbReference>
<dbReference type="PRINTS" id="PR01438">
    <property type="entry name" value="UNVRSLSTRESS"/>
</dbReference>
<evidence type="ECO:0000259" key="4">
    <source>
        <dbReference type="Pfam" id="PF00582"/>
    </source>
</evidence>
<evidence type="ECO:0000313" key="5">
    <source>
        <dbReference type="EMBL" id="QLY28548.1"/>
    </source>
</evidence>
<evidence type="ECO:0000256" key="3">
    <source>
        <dbReference type="ARBA" id="ARBA00022840"/>
    </source>
</evidence>
<dbReference type="Gene3D" id="3.40.50.620">
    <property type="entry name" value="HUPs"/>
    <property type="match status" value="2"/>
</dbReference>
<dbReference type="PANTHER" id="PTHR46268:SF27">
    <property type="entry name" value="UNIVERSAL STRESS PROTEIN RV2623"/>
    <property type="match status" value="1"/>
</dbReference>
<name>A0A7D6Z785_9NOCA</name>